<evidence type="ECO:0000256" key="5">
    <source>
        <dbReference type="SAM" id="MobiDB-lite"/>
    </source>
</evidence>
<dbReference type="InterPro" id="IPR046357">
    <property type="entry name" value="PPIase_dom_sf"/>
</dbReference>
<dbReference type="Gene3D" id="3.10.50.40">
    <property type="match status" value="1"/>
</dbReference>
<keyword evidence="9" id="KW-1185">Reference proteome</keyword>
<proteinExistence type="predicted"/>
<organism evidence="8 9">
    <name type="scientific">Psychroserpens algicola</name>
    <dbReference type="NCBI Taxonomy" id="1719034"/>
    <lineage>
        <taxon>Bacteria</taxon>
        <taxon>Pseudomonadati</taxon>
        <taxon>Bacteroidota</taxon>
        <taxon>Flavobacteriia</taxon>
        <taxon>Flavobacteriales</taxon>
        <taxon>Flavobacteriaceae</taxon>
        <taxon>Psychroserpens</taxon>
    </lineage>
</organism>
<feature type="compositionally biased region" description="Acidic residues" evidence="5">
    <location>
        <begin position="253"/>
        <end position="274"/>
    </location>
</feature>
<dbReference type="EC" id="5.2.1.8" evidence="2 4"/>
<keyword evidence="4" id="KW-0413">Isomerase</keyword>
<feature type="signal peptide" evidence="6">
    <location>
        <begin position="1"/>
        <end position="21"/>
    </location>
</feature>
<dbReference type="PROSITE" id="PS51257">
    <property type="entry name" value="PROKAR_LIPOPROTEIN"/>
    <property type="match status" value="1"/>
</dbReference>
<comment type="catalytic activity">
    <reaction evidence="1 4">
        <text>[protein]-peptidylproline (omega=180) = [protein]-peptidylproline (omega=0)</text>
        <dbReference type="Rhea" id="RHEA:16237"/>
        <dbReference type="Rhea" id="RHEA-COMP:10747"/>
        <dbReference type="Rhea" id="RHEA-COMP:10748"/>
        <dbReference type="ChEBI" id="CHEBI:83833"/>
        <dbReference type="ChEBI" id="CHEBI:83834"/>
        <dbReference type="EC" id="5.2.1.8"/>
    </reaction>
</comment>
<feature type="domain" description="PPIase FKBP-type" evidence="7">
    <location>
        <begin position="132"/>
        <end position="231"/>
    </location>
</feature>
<dbReference type="PROSITE" id="PS50059">
    <property type="entry name" value="FKBP_PPIASE"/>
    <property type="match status" value="1"/>
</dbReference>
<dbReference type="EMBL" id="JALPQF010000021">
    <property type="protein sequence ID" value="MCK8482138.1"/>
    <property type="molecule type" value="Genomic_DNA"/>
</dbReference>
<evidence type="ECO:0000313" key="8">
    <source>
        <dbReference type="EMBL" id="MCK8482138.1"/>
    </source>
</evidence>
<accession>A0ABT0HCQ1</accession>
<evidence type="ECO:0000259" key="7">
    <source>
        <dbReference type="PROSITE" id="PS50059"/>
    </source>
</evidence>
<evidence type="ECO:0000256" key="6">
    <source>
        <dbReference type="SAM" id="SignalP"/>
    </source>
</evidence>
<dbReference type="Proteomes" id="UP001203687">
    <property type="component" value="Unassembled WGS sequence"/>
</dbReference>
<dbReference type="RefSeq" id="WP_248413852.1">
    <property type="nucleotide sequence ID" value="NZ_JALPQF010000021.1"/>
</dbReference>
<evidence type="ECO:0000256" key="2">
    <source>
        <dbReference type="ARBA" id="ARBA00013194"/>
    </source>
</evidence>
<protein>
    <recommendedName>
        <fullName evidence="2 4">peptidylprolyl isomerase</fullName>
        <ecNumber evidence="2 4">5.2.1.8</ecNumber>
    </recommendedName>
</protein>
<feature type="chain" id="PRO_5047450155" description="peptidylprolyl isomerase" evidence="6">
    <location>
        <begin position="22"/>
        <end position="315"/>
    </location>
</feature>
<reference evidence="8" key="1">
    <citation type="submission" date="2022-04" db="EMBL/GenBank/DDBJ databases">
        <authorList>
            <person name="Ren T."/>
        </authorList>
    </citation>
    <scope>NUCLEOTIDE SEQUENCE</scope>
    <source>
        <strain evidence="8">F63249</strain>
    </source>
</reference>
<dbReference type="InterPro" id="IPR001179">
    <property type="entry name" value="PPIase_FKBP_dom"/>
</dbReference>
<feature type="region of interest" description="Disordered" evidence="5">
    <location>
        <begin position="234"/>
        <end position="315"/>
    </location>
</feature>
<comment type="caution">
    <text evidence="8">The sequence shown here is derived from an EMBL/GenBank/DDBJ whole genome shotgun (WGS) entry which is preliminary data.</text>
</comment>
<evidence type="ECO:0000313" key="9">
    <source>
        <dbReference type="Proteomes" id="UP001203687"/>
    </source>
</evidence>
<keyword evidence="3 4" id="KW-0697">Rotamase</keyword>
<dbReference type="SUPFAM" id="SSF54534">
    <property type="entry name" value="FKBP-like"/>
    <property type="match status" value="1"/>
</dbReference>
<name>A0ABT0HCQ1_9FLAO</name>
<keyword evidence="6" id="KW-0732">Signal</keyword>
<sequence>MNLKNCLIVALVFVITFTACKPDDPTFIPVPDRDRTEQQVVDRDSLIGYMETHYYNSGELSTPGVDYTIDDIVITELPQDDNGNYLDLPNPDENTLLIDAVQTYTRTYFDVEYEYYVLTINEGGSDYNPNFTDLVEIVYSGNTLDEEVFDSAINPNSPFDMVNLIEGWRQVIPKFKTSASFTINPDGTVEYSDYGIGVMFLPSGLAYFSNPPFGIDVYSNLIFKFELYRAQENDHDQDGIPSQFEDLNGNMNIDDDDTDEDVIPNYFDADDDGDGVLTIYEDLDEDGDPRNDDSDGDGIPNYLDEDSTESNQDNS</sequence>
<evidence type="ECO:0000256" key="4">
    <source>
        <dbReference type="PROSITE-ProRule" id="PRU00277"/>
    </source>
</evidence>
<evidence type="ECO:0000256" key="1">
    <source>
        <dbReference type="ARBA" id="ARBA00000971"/>
    </source>
</evidence>
<evidence type="ECO:0000256" key="3">
    <source>
        <dbReference type="ARBA" id="ARBA00023110"/>
    </source>
</evidence>
<gene>
    <name evidence="8" type="ORF">MUY34_16005</name>
</gene>